<feature type="region of interest" description="Disordered" evidence="1">
    <location>
        <begin position="226"/>
        <end position="246"/>
    </location>
</feature>
<protein>
    <recommendedName>
        <fullName evidence="4">FAD dependent oxidoreductase domain-containing protein</fullName>
    </recommendedName>
</protein>
<feature type="region of interest" description="Disordered" evidence="1">
    <location>
        <begin position="774"/>
        <end position="812"/>
    </location>
</feature>
<dbReference type="PANTHER" id="PTHR32098">
    <property type="entry name" value="LYCOPENE BETA/EPSILON CYCLASE PROTEIN"/>
    <property type="match status" value="1"/>
</dbReference>
<dbReference type="PANTHER" id="PTHR32098:SF5">
    <property type="entry name" value="LYCOPENE BETA_EPSILON CYCLASE PROTEIN"/>
    <property type="match status" value="1"/>
</dbReference>
<name>A0ABY8U5P6_TETOB</name>
<reference evidence="2 3" key="1">
    <citation type="submission" date="2023-05" db="EMBL/GenBank/DDBJ databases">
        <title>A 100% complete, gapless, phased diploid assembly of the Scenedesmus obliquus UTEX 3031 genome.</title>
        <authorList>
            <person name="Biondi T.C."/>
            <person name="Hanschen E.R."/>
            <person name="Kwon T."/>
            <person name="Eng W."/>
            <person name="Kruse C.P.S."/>
            <person name="Koehler S.I."/>
            <person name="Kunde Y."/>
            <person name="Gleasner C.D."/>
            <person name="You Mak K.T."/>
            <person name="Polle J."/>
            <person name="Hovde B.T."/>
            <person name="Starkenburg S.R."/>
        </authorList>
    </citation>
    <scope>NUCLEOTIDE SEQUENCE [LARGE SCALE GENOMIC DNA]</scope>
    <source>
        <strain evidence="2 3">DOE0152z</strain>
    </source>
</reference>
<evidence type="ECO:0000256" key="1">
    <source>
        <dbReference type="SAM" id="MobiDB-lite"/>
    </source>
</evidence>
<feature type="region of interest" description="Disordered" evidence="1">
    <location>
        <begin position="1039"/>
        <end position="1197"/>
    </location>
</feature>
<feature type="region of interest" description="Disordered" evidence="1">
    <location>
        <begin position="831"/>
        <end position="855"/>
    </location>
</feature>
<dbReference type="Proteomes" id="UP001244341">
    <property type="component" value="Chromosome 7b"/>
</dbReference>
<gene>
    <name evidence="2" type="ORF">OEZ85_013431</name>
</gene>
<feature type="compositionally biased region" description="Low complexity" evidence="1">
    <location>
        <begin position="226"/>
        <end position="239"/>
    </location>
</feature>
<feature type="region of interest" description="Disordered" evidence="1">
    <location>
        <begin position="941"/>
        <end position="996"/>
    </location>
</feature>
<evidence type="ECO:0000313" key="2">
    <source>
        <dbReference type="EMBL" id="WIA16783.1"/>
    </source>
</evidence>
<keyword evidence="3" id="KW-1185">Reference proteome</keyword>
<sequence>MQTVSVRSTSRATTKVNFKDTDAVDEFLQSIPEADQAVLHRAAAAWQRLCTQGPPAPPHVATSRPGLAPKGAASDAYDVVVLGGTLGILLATALLAQQQQQPGAAPLRVAVVERGKLQGRQQEWNASHSDLQVLVELGLLQPHEVEEAVATRFSSVRVGVAGRAELSLQGVMDCGVCPATLLALLARRFTALGGVLLEDTAFSQLDVYDDTALLILAPAAAQQQQQHAAAAAPNNSSEAGGAGGRGAAFELPTAAERTPAGSSGSAGSSSSSSSAVVVSARLVLDALGGLSPLSAQARAGSRPEAAMLLVGSCVEGPGQQAASSSSSSADVLWGWTPLDRAACQQYWWERFPAQGGAATSSYMFAFTDPDAANAGLLQHMARQYAAQLPTYLGVPPGSLAVQRGVFGVVPCYSSRTPPLVDRLLPVADAAGNRSALSLAGFCALLRHLPRLTGGIREALAAGALSKQELGLLQPWCPGVAASTAMQRTMAVYSCQAPTIRGSSSSSSAQPGRSSSNSSAAVSGSEVLDMMGASFSAMWGAVGAAGMAPFVADRLQWGPLAAGMAAQARADLPQLLSYSRFLNDTRSAPRLLAGLAGLAAYSALHAATPLTGPLHEALLSRLSPRLLYAWHRYADAWRYGSGADWAPAAAAAAAADTGAAPSGARDVTHSVDTYEDSLLPPGGYEGADADDALCRPDSPLCEDPGHSVDSTDVIDWGLEAGQGWGQHSSGSRSGSGVAAACSSGCSSGSSRPASKQAAVWGGSVLPAVHCSSSSSRSQMLRARPVAMAASNGSSSSSGDSGSSSGGDKNAALHRQQRRALEQLLLSIVVHEEHGRHQSTGESRDVVSIAEPGPGGDVSHYEGADAARLLYPQLDPARSYDEYDVIDWSDVANDGWGSSSTSGSGGSRRQCCNTRPAGSSSSSRMNPVAWGGSMCRAGWLPETTSSRQQQRRVAAAAAAGGAGGNSNAAHSVDTYEDSLLPPGGYEGADAADDALCRPDSPLCEDPGHSVDSTEVINWEREAGQGSTSSTRAAAAAASASNRSAAKDASHSVDTYEDSLLPPGGYEGADADDALCRPDSPLCEDPGHSVDSTEVIDWADEPSSSRGQQQEAATSAAAAGSASSSSTAAAAEPGTASATSSLPADPSYRKKHDGGQQQQQQVAAPRPWMNIVGGRWVPPSREESEAMMRGSVEVGPDEGV</sequence>
<organism evidence="2 3">
    <name type="scientific">Tetradesmus obliquus</name>
    <name type="common">Green alga</name>
    <name type="synonym">Acutodesmus obliquus</name>
    <dbReference type="NCBI Taxonomy" id="3088"/>
    <lineage>
        <taxon>Eukaryota</taxon>
        <taxon>Viridiplantae</taxon>
        <taxon>Chlorophyta</taxon>
        <taxon>core chlorophytes</taxon>
        <taxon>Chlorophyceae</taxon>
        <taxon>CS clade</taxon>
        <taxon>Sphaeropleales</taxon>
        <taxon>Scenedesmaceae</taxon>
        <taxon>Tetradesmus</taxon>
    </lineage>
</organism>
<dbReference type="EMBL" id="CP126214">
    <property type="protein sequence ID" value="WIA16783.1"/>
    <property type="molecule type" value="Genomic_DNA"/>
</dbReference>
<proteinExistence type="predicted"/>
<accession>A0ABY8U5P6</accession>
<feature type="compositionally biased region" description="Low complexity" evidence="1">
    <location>
        <begin position="791"/>
        <end position="806"/>
    </location>
</feature>
<feature type="compositionally biased region" description="Low complexity" evidence="1">
    <location>
        <begin position="1108"/>
        <end position="1138"/>
    </location>
</feature>
<feature type="compositionally biased region" description="Low complexity" evidence="1">
    <location>
        <begin position="952"/>
        <end position="967"/>
    </location>
</feature>
<evidence type="ECO:0008006" key="4">
    <source>
        <dbReference type="Google" id="ProtNLM"/>
    </source>
</evidence>
<evidence type="ECO:0000313" key="3">
    <source>
        <dbReference type="Proteomes" id="UP001244341"/>
    </source>
</evidence>
<feature type="compositionally biased region" description="Polar residues" evidence="1">
    <location>
        <begin position="908"/>
        <end position="923"/>
    </location>
</feature>
<feature type="region of interest" description="Disordered" evidence="1">
    <location>
        <begin position="892"/>
        <end position="925"/>
    </location>
</feature>